<keyword evidence="2" id="KW-1185">Reference proteome</keyword>
<dbReference type="EMBL" id="BDIP01005908">
    <property type="protein sequence ID" value="GIQ90212.1"/>
    <property type="molecule type" value="Genomic_DNA"/>
</dbReference>
<dbReference type="AlphaFoldDB" id="A0A9K3D7T8"/>
<name>A0A9K3D7T8_9EUKA</name>
<protein>
    <submittedName>
        <fullName evidence="1">Uncharacterized protein</fullName>
    </submittedName>
</protein>
<gene>
    <name evidence="1" type="ORF">KIPB_012925</name>
</gene>
<comment type="caution">
    <text evidence="1">The sequence shown here is derived from an EMBL/GenBank/DDBJ whole genome shotgun (WGS) entry which is preliminary data.</text>
</comment>
<organism evidence="1 2">
    <name type="scientific">Kipferlia bialata</name>
    <dbReference type="NCBI Taxonomy" id="797122"/>
    <lineage>
        <taxon>Eukaryota</taxon>
        <taxon>Metamonada</taxon>
        <taxon>Carpediemonas-like organisms</taxon>
        <taxon>Kipferlia</taxon>
    </lineage>
</organism>
<accession>A0A9K3D7T8</accession>
<proteinExistence type="predicted"/>
<reference evidence="1 2" key="1">
    <citation type="journal article" date="2018" name="PLoS ONE">
        <title>The draft genome of Kipferlia bialata reveals reductive genome evolution in fornicate parasites.</title>
        <authorList>
            <person name="Tanifuji G."/>
            <person name="Takabayashi S."/>
            <person name="Kume K."/>
            <person name="Takagi M."/>
            <person name="Nakayama T."/>
            <person name="Kamikawa R."/>
            <person name="Inagaki Y."/>
            <person name="Hashimoto T."/>
        </authorList>
    </citation>
    <scope>NUCLEOTIDE SEQUENCE [LARGE SCALE GENOMIC DNA]</scope>
    <source>
        <strain evidence="1">NY0173</strain>
    </source>
</reference>
<feature type="non-terminal residue" evidence="1">
    <location>
        <position position="1"/>
    </location>
</feature>
<dbReference type="Proteomes" id="UP000265618">
    <property type="component" value="Unassembled WGS sequence"/>
</dbReference>
<evidence type="ECO:0000313" key="1">
    <source>
        <dbReference type="EMBL" id="GIQ90212.1"/>
    </source>
</evidence>
<sequence length="91" mass="9708">LLEMSDIVSSVLSARPDVTVIALPAGAIRAFAKFLARAQETLVRASGKRDRTETAVQVLLGNPRALVRALVYSAIKALGLPICILNPPDTR</sequence>
<evidence type="ECO:0000313" key="2">
    <source>
        <dbReference type="Proteomes" id="UP000265618"/>
    </source>
</evidence>